<dbReference type="Proteomes" id="UP001596378">
    <property type="component" value="Unassembled WGS sequence"/>
</dbReference>
<organism evidence="3 4">
    <name type="scientific">Cohnella cellulosilytica</name>
    <dbReference type="NCBI Taxonomy" id="986710"/>
    <lineage>
        <taxon>Bacteria</taxon>
        <taxon>Bacillati</taxon>
        <taxon>Bacillota</taxon>
        <taxon>Bacilli</taxon>
        <taxon>Bacillales</taxon>
        <taxon>Paenibacillaceae</taxon>
        <taxon>Cohnella</taxon>
    </lineage>
</organism>
<comment type="caution">
    <text evidence="3">The sequence shown here is derived from an EMBL/GenBank/DDBJ whole genome shotgun (WGS) entry which is preliminary data.</text>
</comment>
<proteinExistence type="predicted"/>
<keyword evidence="4" id="KW-1185">Reference proteome</keyword>
<feature type="transmembrane region" description="Helical" evidence="2">
    <location>
        <begin position="79"/>
        <end position="101"/>
    </location>
</feature>
<protein>
    <recommendedName>
        <fullName evidence="5">Zinc ribbon domain-containing protein</fullName>
    </recommendedName>
</protein>
<feature type="transmembrane region" description="Helical" evidence="2">
    <location>
        <begin position="46"/>
        <end position="67"/>
    </location>
</feature>
<dbReference type="RefSeq" id="WP_378052966.1">
    <property type="nucleotide sequence ID" value="NZ_JBHMDN010000069.1"/>
</dbReference>
<accession>A0ABW2FBI5</accession>
<keyword evidence="2" id="KW-0472">Membrane</keyword>
<name>A0ABW2FBI5_9BACL</name>
<evidence type="ECO:0000313" key="3">
    <source>
        <dbReference type="EMBL" id="MFC7150577.1"/>
    </source>
</evidence>
<evidence type="ECO:0000256" key="2">
    <source>
        <dbReference type="SAM" id="Phobius"/>
    </source>
</evidence>
<gene>
    <name evidence="3" type="ORF">ACFQMJ_18755</name>
</gene>
<feature type="transmembrane region" description="Helical" evidence="2">
    <location>
        <begin position="12"/>
        <end position="34"/>
    </location>
</feature>
<reference evidence="4" key="1">
    <citation type="journal article" date="2019" name="Int. J. Syst. Evol. Microbiol.">
        <title>The Global Catalogue of Microorganisms (GCM) 10K type strain sequencing project: providing services to taxonomists for standard genome sequencing and annotation.</title>
        <authorList>
            <consortium name="The Broad Institute Genomics Platform"/>
            <consortium name="The Broad Institute Genome Sequencing Center for Infectious Disease"/>
            <person name="Wu L."/>
            <person name="Ma J."/>
        </authorList>
    </citation>
    <scope>NUCLEOTIDE SEQUENCE [LARGE SCALE GENOMIC DNA]</scope>
    <source>
        <strain evidence="4">KCTC 12907</strain>
    </source>
</reference>
<sequence length="227" mass="24205">MKIDSPKIHGSLIIISTIIFFPVAILLILIRFAAHARVNHLRVKDYKIVGHAFLTFYGLIVAILLGVTASEPDFGAGDFTLMAIVFGIILGAPAFIFYLLANNRKNKMQNLYGRYYQLTTSEGVHTVSALAQLTGESESNVKQDISYMIATDRLPGARLNPATGQIAMDGRRSSGSPDAEAAAATERPAGRPPVAVTCFGCGASSQIVPGVQAECEFCGNALSVSGR</sequence>
<evidence type="ECO:0000313" key="4">
    <source>
        <dbReference type="Proteomes" id="UP001596378"/>
    </source>
</evidence>
<dbReference type="EMBL" id="JBHTAI010000011">
    <property type="protein sequence ID" value="MFC7150577.1"/>
    <property type="molecule type" value="Genomic_DNA"/>
</dbReference>
<feature type="compositionally biased region" description="Low complexity" evidence="1">
    <location>
        <begin position="174"/>
        <end position="187"/>
    </location>
</feature>
<feature type="region of interest" description="Disordered" evidence="1">
    <location>
        <begin position="167"/>
        <end position="188"/>
    </location>
</feature>
<evidence type="ECO:0008006" key="5">
    <source>
        <dbReference type="Google" id="ProtNLM"/>
    </source>
</evidence>
<evidence type="ECO:0000256" key="1">
    <source>
        <dbReference type="SAM" id="MobiDB-lite"/>
    </source>
</evidence>
<keyword evidence="2" id="KW-1133">Transmembrane helix</keyword>
<keyword evidence="2" id="KW-0812">Transmembrane</keyword>